<proteinExistence type="predicted"/>
<dbReference type="InterPro" id="IPR035940">
    <property type="entry name" value="CAP_sf"/>
</dbReference>
<comment type="caution">
    <text evidence="1">Lacks conserved residue(s) required for the propagation of feature annotation.</text>
</comment>
<keyword evidence="4" id="KW-1185">Reference proteome</keyword>
<organism evidence="3 4">
    <name type="scientific">Ancylostoma ceylanicum</name>
    <dbReference type="NCBI Taxonomy" id="53326"/>
    <lineage>
        <taxon>Eukaryota</taxon>
        <taxon>Metazoa</taxon>
        <taxon>Ecdysozoa</taxon>
        <taxon>Nematoda</taxon>
        <taxon>Chromadorea</taxon>
        <taxon>Rhabditida</taxon>
        <taxon>Rhabditina</taxon>
        <taxon>Rhabditomorpha</taxon>
        <taxon>Strongyloidea</taxon>
        <taxon>Ancylostomatidae</taxon>
        <taxon>Ancylostomatinae</taxon>
        <taxon>Ancylostoma</taxon>
    </lineage>
</organism>
<protein>
    <submittedName>
        <fullName evidence="3">ShTK domain protein</fullName>
    </submittedName>
</protein>
<dbReference type="SUPFAM" id="SSF55797">
    <property type="entry name" value="PR-1-like"/>
    <property type="match status" value="1"/>
</dbReference>
<dbReference type="InterPro" id="IPR003582">
    <property type="entry name" value="ShKT_dom"/>
</dbReference>
<dbReference type="AlphaFoldDB" id="A0A0D6LIW3"/>
<sequence length="143" mass="16139">MFAVEQKYGGKEKDTRRKTRLSYFIFTANKTSDAGECGTGKDSRCCDKEPSCAVWASYGECDENPNYMLSKCKLSCHACRTTFPKPKSQTCRDNGMTQEVRQMFLNMHNRYRSMVAKGEAIDGAGGYAPRAASMKKMVRTYSF</sequence>
<evidence type="ECO:0000313" key="4">
    <source>
        <dbReference type="Proteomes" id="UP000054495"/>
    </source>
</evidence>
<evidence type="ECO:0000256" key="1">
    <source>
        <dbReference type="PROSITE-ProRule" id="PRU01005"/>
    </source>
</evidence>
<accession>A0A0D6LIW3</accession>
<dbReference type="SMART" id="SM00254">
    <property type="entry name" value="ShKT"/>
    <property type="match status" value="1"/>
</dbReference>
<dbReference type="EMBL" id="KE125078">
    <property type="protein sequence ID" value="EPB71949.1"/>
    <property type="molecule type" value="Genomic_DNA"/>
</dbReference>
<feature type="domain" description="ShKT" evidence="2">
    <location>
        <begin position="45"/>
        <end position="79"/>
    </location>
</feature>
<gene>
    <name evidence="3" type="ORF">ANCCEY_08966</name>
</gene>
<dbReference type="Pfam" id="PF01549">
    <property type="entry name" value="ShK"/>
    <property type="match status" value="1"/>
</dbReference>
<evidence type="ECO:0000313" key="3">
    <source>
        <dbReference type="EMBL" id="EPB71949.1"/>
    </source>
</evidence>
<dbReference type="Gene3D" id="3.40.33.10">
    <property type="entry name" value="CAP"/>
    <property type="match status" value="1"/>
</dbReference>
<keyword evidence="1" id="KW-1015">Disulfide bond</keyword>
<dbReference type="PROSITE" id="PS51670">
    <property type="entry name" value="SHKT"/>
    <property type="match status" value="1"/>
</dbReference>
<name>A0A0D6LIW3_9BILA</name>
<dbReference type="Proteomes" id="UP000054495">
    <property type="component" value="Unassembled WGS sequence"/>
</dbReference>
<reference evidence="3 4" key="1">
    <citation type="submission" date="2013-05" db="EMBL/GenBank/DDBJ databases">
        <title>Draft genome of the parasitic nematode Anyclostoma ceylanicum.</title>
        <authorList>
            <person name="Mitreva M."/>
        </authorList>
    </citation>
    <scope>NUCLEOTIDE SEQUENCE [LARGE SCALE GENOMIC DNA]</scope>
</reference>
<evidence type="ECO:0000259" key="2">
    <source>
        <dbReference type="PROSITE" id="PS51670"/>
    </source>
</evidence>
<feature type="disulfide bond" evidence="1">
    <location>
        <begin position="45"/>
        <end position="79"/>
    </location>
</feature>